<dbReference type="Pfam" id="PF00294">
    <property type="entry name" value="PfkB"/>
    <property type="match status" value="1"/>
</dbReference>
<keyword evidence="10 12" id="KW-0630">Potassium</keyword>
<evidence type="ECO:0000259" key="13">
    <source>
        <dbReference type="Pfam" id="PF00294"/>
    </source>
</evidence>
<feature type="binding site" evidence="12">
    <location>
        <position position="287"/>
    </location>
    <ligand>
        <name>K(+)</name>
        <dbReference type="ChEBI" id="CHEBI:29103"/>
    </ligand>
</feature>
<dbReference type="InterPro" id="IPR011877">
    <property type="entry name" value="Ribokinase"/>
</dbReference>
<dbReference type="EC" id="2.7.1.15" evidence="2 12"/>
<comment type="similarity">
    <text evidence="1">Belongs to the carbohydrate kinase pfkB family.</text>
</comment>
<dbReference type="PANTHER" id="PTHR10584">
    <property type="entry name" value="SUGAR KINASE"/>
    <property type="match status" value="1"/>
</dbReference>
<comment type="catalytic activity">
    <reaction evidence="12">
        <text>D-ribose + ATP = D-ribose 5-phosphate + ADP + H(+)</text>
        <dbReference type="Rhea" id="RHEA:13697"/>
        <dbReference type="ChEBI" id="CHEBI:15378"/>
        <dbReference type="ChEBI" id="CHEBI:30616"/>
        <dbReference type="ChEBI" id="CHEBI:47013"/>
        <dbReference type="ChEBI" id="CHEBI:78346"/>
        <dbReference type="ChEBI" id="CHEBI:456216"/>
        <dbReference type="EC" id="2.7.1.15"/>
    </reaction>
</comment>
<accession>A0ABU0JGI2</accession>
<dbReference type="InterPro" id="IPR029056">
    <property type="entry name" value="Ribokinase-like"/>
</dbReference>
<comment type="subcellular location">
    <subcellularLocation>
        <location evidence="12">Cytoplasm</location>
    </subcellularLocation>
</comment>
<evidence type="ECO:0000256" key="10">
    <source>
        <dbReference type="ARBA" id="ARBA00022958"/>
    </source>
</evidence>
<protein>
    <recommendedName>
        <fullName evidence="3 12">Ribokinase</fullName>
        <shortName evidence="12">RK</shortName>
        <ecNumber evidence="2 12">2.7.1.15</ecNumber>
    </recommendedName>
</protein>
<dbReference type="PANTHER" id="PTHR10584:SF166">
    <property type="entry name" value="RIBOKINASE"/>
    <property type="match status" value="1"/>
</dbReference>
<feature type="binding site" evidence="12">
    <location>
        <position position="186"/>
    </location>
    <ligand>
        <name>ATP</name>
        <dbReference type="ChEBI" id="CHEBI:30616"/>
    </ligand>
</feature>
<dbReference type="GO" id="GO:0004747">
    <property type="term" value="F:ribokinase activity"/>
    <property type="evidence" value="ECO:0007669"/>
    <property type="project" value="UniProtKB-EC"/>
</dbReference>
<feature type="binding site" evidence="12">
    <location>
        <position position="142"/>
    </location>
    <ligand>
        <name>substrate</name>
    </ligand>
</feature>
<feature type="binding site" evidence="12">
    <location>
        <begin position="253"/>
        <end position="254"/>
    </location>
    <ligand>
        <name>ATP</name>
        <dbReference type="ChEBI" id="CHEBI:30616"/>
    </ligand>
</feature>
<dbReference type="RefSeq" id="WP_307279581.1">
    <property type="nucleotide sequence ID" value="NZ_JAUSVX010000012.1"/>
</dbReference>
<dbReference type="Gene3D" id="3.40.1190.20">
    <property type="match status" value="1"/>
</dbReference>
<gene>
    <name evidence="12" type="primary">rbsK</name>
    <name evidence="14" type="ORF">QO011_005605</name>
</gene>
<dbReference type="SUPFAM" id="SSF53613">
    <property type="entry name" value="Ribokinase-like"/>
    <property type="match status" value="1"/>
</dbReference>
<evidence type="ECO:0000256" key="12">
    <source>
        <dbReference type="HAMAP-Rule" id="MF_01987"/>
    </source>
</evidence>
<keyword evidence="9 12" id="KW-0460">Magnesium</keyword>
<comment type="caution">
    <text evidence="14">The sequence shown here is derived from an EMBL/GenBank/DDBJ whole genome shotgun (WGS) entry which is preliminary data.</text>
</comment>
<keyword evidence="4 12" id="KW-0808">Transferase</keyword>
<evidence type="ECO:0000256" key="6">
    <source>
        <dbReference type="ARBA" id="ARBA00022741"/>
    </source>
</evidence>
<feature type="binding site" evidence="12">
    <location>
        <position position="250"/>
    </location>
    <ligand>
        <name>K(+)</name>
        <dbReference type="ChEBI" id="CHEBI:29103"/>
    </ligand>
</feature>
<evidence type="ECO:0000313" key="14">
    <source>
        <dbReference type="EMBL" id="MDQ0472576.1"/>
    </source>
</evidence>
<comment type="caution">
    <text evidence="12">Lacks conserved residue(s) required for the propagation of feature annotation.</text>
</comment>
<evidence type="ECO:0000256" key="3">
    <source>
        <dbReference type="ARBA" id="ARBA00016943"/>
    </source>
</evidence>
<feature type="binding site" evidence="12">
    <location>
        <position position="254"/>
    </location>
    <ligand>
        <name>substrate</name>
    </ligand>
</feature>
<comment type="subunit">
    <text evidence="12">Homodimer.</text>
</comment>
<evidence type="ECO:0000256" key="1">
    <source>
        <dbReference type="ARBA" id="ARBA00005380"/>
    </source>
</evidence>
<dbReference type="HAMAP" id="MF_01987">
    <property type="entry name" value="Ribokinase"/>
    <property type="match status" value="1"/>
</dbReference>
<keyword evidence="6 12" id="KW-0547">Nucleotide-binding</keyword>
<comment type="activity regulation">
    <text evidence="12">Activated by a monovalent cation that binds near, but not in, the active site. The most likely occupant of the site in vivo is potassium. Ion binding induces a conformational change that may alter substrate affinity.</text>
</comment>
<dbReference type="PROSITE" id="PS00584">
    <property type="entry name" value="PFKB_KINASES_2"/>
    <property type="match status" value="1"/>
</dbReference>
<dbReference type="PRINTS" id="PR00990">
    <property type="entry name" value="RIBOKINASE"/>
</dbReference>
<reference evidence="14 15" key="1">
    <citation type="submission" date="2023-07" db="EMBL/GenBank/DDBJ databases">
        <title>Genomic Encyclopedia of Type Strains, Phase IV (KMG-IV): sequencing the most valuable type-strain genomes for metagenomic binning, comparative biology and taxonomic classification.</title>
        <authorList>
            <person name="Goeker M."/>
        </authorList>
    </citation>
    <scope>NUCLEOTIDE SEQUENCE [LARGE SCALE GENOMIC DNA]</scope>
    <source>
        <strain evidence="14 15">DSM 19619</strain>
    </source>
</reference>
<evidence type="ECO:0000256" key="5">
    <source>
        <dbReference type="ARBA" id="ARBA00022723"/>
    </source>
</evidence>
<keyword evidence="7 12" id="KW-0418">Kinase</keyword>
<dbReference type="InterPro" id="IPR002139">
    <property type="entry name" value="Ribo/fructo_kinase"/>
</dbReference>
<comment type="pathway">
    <text evidence="12">Carbohydrate metabolism; D-ribose degradation; D-ribose 5-phosphate from beta-D-ribopyranose: step 2/2.</text>
</comment>
<feature type="domain" description="Carbohydrate kinase PfkB" evidence="13">
    <location>
        <begin position="6"/>
        <end position="288"/>
    </location>
</feature>
<evidence type="ECO:0000313" key="15">
    <source>
        <dbReference type="Proteomes" id="UP001242480"/>
    </source>
</evidence>
<keyword evidence="11 12" id="KW-0119">Carbohydrate metabolism</keyword>
<dbReference type="EMBL" id="JAUSVX010000012">
    <property type="protein sequence ID" value="MDQ0472576.1"/>
    <property type="molecule type" value="Genomic_DNA"/>
</dbReference>
<sequence>MAAFDIIVCGSLHLDIRVEASRLPRLDETAVGRAWAEVCGGKGGNQAAQAARQGARTAMIGRVGRDSFGEKLLAHLDRAGVDRRAVETDEGAGSGMSVAIVEDGGQYGAVIVSGANLSIAPDGAAAAWDRLGGARALVLQNEAPHAVNAAVARAARAAGAAVILNAAPARPLGEDLLDLVDVLVVNRIEAEMLTGLPVIGRPGARAALAALGAGRRSVVVTLGGEGLVAAGAGETPFELAAEPVTVVSTHGAGDCFVGALAGRLVAGEDLRQACAFANRAAAAFVSRRRD</sequence>
<evidence type="ECO:0000256" key="7">
    <source>
        <dbReference type="ARBA" id="ARBA00022777"/>
    </source>
</evidence>
<evidence type="ECO:0000256" key="9">
    <source>
        <dbReference type="ARBA" id="ARBA00022842"/>
    </source>
</evidence>
<evidence type="ECO:0000256" key="11">
    <source>
        <dbReference type="ARBA" id="ARBA00023277"/>
    </source>
</evidence>
<evidence type="ECO:0000256" key="2">
    <source>
        <dbReference type="ARBA" id="ARBA00012035"/>
    </source>
</evidence>
<comment type="similarity">
    <text evidence="12">Belongs to the carbohydrate kinase PfkB family. Ribokinase subfamily.</text>
</comment>
<comment type="function">
    <text evidence="12">Catalyzes the phosphorylation of ribose at O-5 in a reaction requiring ATP and magnesium. The resulting D-ribose-5-phosphate can then be used either for sythesis of nucleotides, histidine, and tryptophan, or as a component of the pentose phosphate pathway.</text>
</comment>
<feature type="binding site" evidence="12">
    <location>
        <position position="284"/>
    </location>
    <ligand>
        <name>K(+)</name>
        <dbReference type="ChEBI" id="CHEBI:29103"/>
    </ligand>
</feature>
<keyword evidence="15" id="KW-1185">Reference proteome</keyword>
<keyword evidence="5 12" id="KW-0479">Metal-binding</keyword>
<keyword evidence="12" id="KW-0963">Cytoplasm</keyword>
<feature type="binding site" evidence="12">
    <location>
        <begin position="221"/>
        <end position="226"/>
    </location>
    <ligand>
        <name>ATP</name>
        <dbReference type="ChEBI" id="CHEBI:30616"/>
    </ligand>
</feature>
<evidence type="ECO:0000256" key="4">
    <source>
        <dbReference type="ARBA" id="ARBA00022679"/>
    </source>
</evidence>
<feature type="active site" description="Proton acceptor" evidence="12">
    <location>
        <position position="254"/>
    </location>
</feature>
<dbReference type="InterPro" id="IPR002173">
    <property type="entry name" value="Carboh/pur_kinase_PfkB_CS"/>
</dbReference>
<dbReference type="Proteomes" id="UP001242480">
    <property type="component" value="Unassembled WGS sequence"/>
</dbReference>
<proteinExistence type="inferred from homology"/>
<dbReference type="InterPro" id="IPR011611">
    <property type="entry name" value="PfkB_dom"/>
</dbReference>
<feature type="binding site" evidence="12">
    <location>
        <begin position="13"/>
        <end position="15"/>
    </location>
    <ligand>
        <name>substrate</name>
    </ligand>
</feature>
<organism evidence="14 15">
    <name type="scientific">Labrys wisconsinensis</name>
    <dbReference type="NCBI Taxonomy" id="425677"/>
    <lineage>
        <taxon>Bacteria</taxon>
        <taxon>Pseudomonadati</taxon>
        <taxon>Pseudomonadota</taxon>
        <taxon>Alphaproteobacteria</taxon>
        <taxon>Hyphomicrobiales</taxon>
        <taxon>Xanthobacteraceae</taxon>
        <taxon>Labrys</taxon>
    </lineage>
</organism>
<keyword evidence="8 12" id="KW-0067">ATP-binding</keyword>
<comment type="cofactor">
    <cofactor evidence="12">
        <name>Mg(2+)</name>
        <dbReference type="ChEBI" id="CHEBI:18420"/>
    </cofactor>
    <text evidence="12">Requires a divalent cation, most likely magnesium in vivo, as an electrophilic catalyst to aid phosphoryl group transfer. It is the chelate of the metal and the nucleotide that is the actual substrate.</text>
</comment>
<feature type="binding site" evidence="12">
    <location>
        <begin position="41"/>
        <end position="45"/>
    </location>
    <ligand>
        <name>substrate</name>
    </ligand>
</feature>
<name>A0ABU0JGI2_9HYPH</name>
<evidence type="ECO:0000256" key="8">
    <source>
        <dbReference type="ARBA" id="ARBA00022840"/>
    </source>
</evidence>
<feature type="binding site" evidence="12">
    <location>
        <position position="278"/>
    </location>
    <ligand>
        <name>ATP</name>
        <dbReference type="ChEBI" id="CHEBI:30616"/>
    </ligand>
</feature>